<gene>
    <name evidence="2" type="ORF">AV903_24460</name>
</gene>
<evidence type="ECO:0000313" key="2">
    <source>
        <dbReference type="EMBL" id="AXF78437.1"/>
    </source>
</evidence>
<feature type="chain" id="PRO_5016583790" evidence="1">
    <location>
        <begin position="36"/>
        <end position="150"/>
    </location>
</feature>
<dbReference type="RefSeq" id="WP_233479181.1">
    <property type="nucleotide sequence ID" value="NZ_CP013970.1"/>
</dbReference>
<reference evidence="2 3" key="1">
    <citation type="submission" date="2016-01" db="EMBL/GenBank/DDBJ databases">
        <authorList>
            <person name="Oliw E.H."/>
        </authorList>
    </citation>
    <scope>NUCLEOTIDE SEQUENCE [LARGE SCALE GENOMIC DNA]</scope>
    <source>
        <strain evidence="2 3">MDcuke</strain>
    </source>
</reference>
<proteinExistence type="predicted"/>
<evidence type="ECO:0000256" key="1">
    <source>
        <dbReference type="SAM" id="SignalP"/>
    </source>
</evidence>
<organism evidence="2 3">
    <name type="scientific">Erwinia tracheiphila</name>
    <dbReference type="NCBI Taxonomy" id="65700"/>
    <lineage>
        <taxon>Bacteria</taxon>
        <taxon>Pseudomonadati</taxon>
        <taxon>Pseudomonadota</taxon>
        <taxon>Gammaproteobacteria</taxon>
        <taxon>Enterobacterales</taxon>
        <taxon>Erwiniaceae</taxon>
        <taxon>Erwinia</taxon>
    </lineage>
</organism>
<feature type="signal peptide" evidence="1">
    <location>
        <begin position="1"/>
        <end position="35"/>
    </location>
</feature>
<evidence type="ECO:0000313" key="3">
    <source>
        <dbReference type="Proteomes" id="UP000264980"/>
    </source>
</evidence>
<protein>
    <submittedName>
        <fullName evidence="2">Uncharacterized protein</fullName>
    </submittedName>
</protein>
<accession>A0A345CYC0</accession>
<dbReference type="Proteomes" id="UP000264980">
    <property type="component" value="Chromosome"/>
</dbReference>
<dbReference type="EMBL" id="CP013970">
    <property type="protein sequence ID" value="AXF78437.1"/>
    <property type="molecule type" value="Genomic_DNA"/>
</dbReference>
<dbReference type="AlphaFoldDB" id="A0A345CYC0"/>
<name>A0A345CYC0_9GAMM</name>
<keyword evidence="1" id="KW-0732">Signal</keyword>
<sequence length="150" mass="16383">MSGQHRAPEQACLKTIKSCLLPVLGLCAFSSQTLATVYVCTNDSCTTWTAITPTQLAKKSTDGENTTIQQMLSQSTEQRIVNGFSDPGIGNTNLYIKSSLRYVGGVEPFAGKQHVTAYIYKSTDLHTRLKTCHAFSFIKAGATRYFATCQ</sequence>